<evidence type="ECO:0000256" key="2">
    <source>
        <dbReference type="ARBA" id="ARBA00022900"/>
    </source>
</evidence>
<evidence type="ECO:0000256" key="4">
    <source>
        <dbReference type="SAM" id="Phobius"/>
    </source>
</evidence>
<feature type="domain" description="Serpin" evidence="5">
    <location>
        <begin position="84"/>
        <end position="553"/>
    </location>
</feature>
<accession>A0AAV1LG16</accession>
<gene>
    <name evidence="6" type="ORF">PARMNEM_LOCUS13535</name>
</gene>
<dbReference type="GO" id="GO:0005615">
    <property type="term" value="C:extracellular space"/>
    <property type="evidence" value="ECO:0007669"/>
    <property type="project" value="InterPro"/>
</dbReference>
<dbReference type="PANTHER" id="PTHR11461:SF292">
    <property type="entry name" value="SERPIN 100A"/>
    <property type="match status" value="1"/>
</dbReference>
<dbReference type="AlphaFoldDB" id="A0AAV1LG16"/>
<evidence type="ECO:0000313" key="6">
    <source>
        <dbReference type="EMBL" id="CAK1593800.1"/>
    </source>
</evidence>
<dbReference type="InterPro" id="IPR036186">
    <property type="entry name" value="Serpin_sf"/>
</dbReference>
<protein>
    <recommendedName>
        <fullName evidence="5">Serpin domain-containing protein</fullName>
    </recommendedName>
</protein>
<dbReference type="SMART" id="SM00093">
    <property type="entry name" value="SERPIN"/>
    <property type="match status" value="1"/>
</dbReference>
<feature type="transmembrane region" description="Helical" evidence="4">
    <location>
        <begin position="45"/>
        <end position="61"/>
    </location>
</feature>
<dbReference type="SUPFAM" id="SSF56574">
    <property type="entry name" value="Serpins"/>
    <property type="match status" value="1"/>
</dbReference>
<feature type="transmembrane region" description="Helical" evidence="4">
    <location>
        <begin position="12"/>
        <end position="33"/>
    </location>
</feature>
<organism evidence="6 7">
    <name type="scientific">Parnassius mnemosyne</name>
    <name type="common">clouded apollo</name>
    <dbReference type="NCBI Taxonomy" id="213953"/>
    <lineage>
        <taxon>Eukaryota</taxon>
        <taxon>Metazoa</taxon>
        <taxon>Ecdysozoa</taxon>
        <taxon>Arthropoda</taxon>
        <taxon>Hexapoda</taxon>
        <taxon>Insecta</taxon>
        <taxon>Pterygota</taxon>
        <taxon>Neoptera</taxon>
        <taxon>Endopterygota</taxon>
        <taxon>Lepidoptera</taxon>
        <taxon>Glossata</taxon>
        <taxon>Ditrysia</taxon>
        <taxon>Papilionoidea</taxon>
        <taxon>Papilionidae</taxon>
        <taxon>Parnassiinae</taxon>
        <taxon>Parnassini</taxon>
        <taxon>Parnassius</taxon>
        <taxon>Driopa</taxon>
    </lineage>
</organism>
<keyword evidence="4" id="KW-0812">Transmembrane</keyword>
<comment type="caution">
    <text evidence="6">The sequence shown here is derived from an EMBL/GenBank/DDBJ whole genome shotgun (WGS) entry which is preliminary data.</text>
</comment>
<evidence type="ECO:0000313" key="7">
    <source>
        <dbReference type="Proteomes" id="UP001314205"/>
    </source>
</evidence>
<name>A0AAV1LG16_9NEOP</name>
<dbReference type="InterPro" id="IPR042185">
    <property type="entry name" value="Serpin_sf_2"/>
</dbReference>
<dbReference type="InterPro" id="IPR042178">
    <property type="entry name" value="Serpin_sf_1"/>
</dbReference>
<sequence>MKIGFGVVKSSYLTSLLTISTCFGLFILLVHIVQGKQVICTMRPFLLVLCLVVGLSNARWLRRGRTDQPKETSFIGEATNELSTTIFQGYIDDNRNIAFSPLGYATILAILAEGAKGETRNQLITALHLPEDQNLTRKTFRYIMERLKNTNEYKYNQPELKNFFYIYKNYTINEDYKKILEDYYLTDVRSVERYNSGMIKTDDTNTDSEANVELPKKKEDSEIKEVIPELVPPKETEEKFISFAVEDKPEKVDISQTEYKPAKNIKEKIKLVKAYSKKGKEESDDEEETMVAVEARNHARSLKILQDKNDITSSVSVNSVGKKSIKTSTIDSLMIIFNGMYFRGSWKQPFEAVENGVFYKSNTEKIQVPMMKTTGTFKTSSLPDLDSEAILLPYDGGRYALLLVVPRSRDGLTRLTADLPSVPVSEIQETLQDEELQVSLPLFNVETTTKPIAALAKFGVSNIFSREADLSGVSQDEGLFVQELVQHVAVRVDNADSTANELSVAIPGVQSLKNIPLYEERSPRRFYVEHPFIFYIIDRLDNLVVVAGKIIDPKQPTPFRV</sequence>
<keyword evidence="7" id="KW-1185">Reference proteome</keyword>
<dbReference type="InterPro" id="IPR023796">
    <property type="entry name" value="Serpin_dom"/>
</dbReference>
<proteinExistence type="inferred from homology"/>
<keyword evidence="2" id="KW-0722">Serine protease inhibitor</keyword>
<reference evidence="6 7" key="1">
    <citation type="submission" date="2023-11" db="EMBL/GenBank/DDBJ databases">
        <authorList>
            <person name="Hedman E."/>
            <person name="Englund M."/>
            <person name="Stromberg M."/>
            <person name="Nyberg Akerstrom W."/>
            <person name="Nylinder S."/>
            <person name="Jareborg N."/>
            <person name="Kallberg Y."/>
            <person name="Kronander E."/>
        </authorList>
    </citation>
    <scope>NUCLEOTIDE SEQUENCE [LARGE SCALE GENOMIC DNA]</scope>
</reference>
<dbReference type="PANTHER" id="PTHR11461">
    <property type="entry name" value="SERINE PROTEASE INHIBITOR, SERPIN"/>
    <property type="match status" value="1"/>
</dbReference>
<keyword evidence="1" id="KW-0646">Protease inhibitor</keyword>
<dbReference type="Gene3D" id="3.30.497.10">
    <property type="entry name" value="Antithrombin, subunit I, domain 2"/>
    <property type="match status" value="2"/>
</dbReference>
<evidence type="ECO:0000259" key="5">
    <source>
        <dbReference type="SMART" id="SM00093"/>
    </source>
</evidence>
<dbReference type="GO" id="GO:0004867">
    <property type="term" value="F:serine-type endopeptidase inhibitor activity"/>
    <property type="evidence" value="ECO:0007669"/>
    <property type="project" value="UniProtKB-KW"/>
</dbReference>
<keyword evidence="4" id="KW-1133">Transmembrane helix</keyword>
<dbReference type="EMBL" id="CAVLGL010000089">
    <property type="protein sequence ID" value="CAK1593800.1"/>
    <property type="molecule type" value="Genomic_DNA"/>
</dbReference>
<comment type="similarity">
    <text evidence="3">Belongs to the serpin family.</text>
</comment>
<dbReference type="Proteomes" id="UP001314205">
    <property type="component" value="Unassembled WGS sequence"/>
</dbReference>
<evidence type="ECO:0000256" key="1">
    <source>
        <dbReference type="ARBA" id="ARBA00022690"/>
    </source>
</evidence>
<evidence type="ECO:0000256" key="3">
    <source>
        <dbReference type="RuleBase" id="RU000411"/>
    </source>
</evidence>
<dbReference type="Pfam" id="PF00079">
    <property type="entry name" value="Serpin"/>
    <property type="match status" value="2"/>
</dbReference>
<dbReference type="InterPro" id="IPR000215">
    <property type="entry name" value="Serpin_fam"/>
</dbReference>
<dbReference type="Gene3D" id="2.30.39.10">
    <property type="entry name" value="Alpha-1-antitrypsin, domain 1"/>
    <property type="match status" value="1"/>
</dbReference>
<keyword evidence="4" id="KW-0472">Membrane</keyword>
<dbReference type="CDD" id="cd00172">
    <property type="entry name" value="serpin"/>
    <property type="match status" value="1"/>
</dbReference>